<accession>A0A1M7SH81</accession>
<feature type="coiled-coil region" evidence="1">
    <location>
        <begin position="176"/>
        <end position="210"/>
    </location>
</feature>
<name>A0A1M7SH81_9BACT</name>
<dbReference type="AlphaFoldDB" id="A0A1M7SH81"/>
<evidence type="ECO:0000313" key="2">
    <source>
        <dbReference type="EMBL" id="SHN57801.1"/>
    </source>
</evidence>
<dbReference type="Proteomes" id="UP000186469">
    <property type="component" value="Unassembled WGS sequence"/>
</dbReference>
<dbReference type="EMBL" id="FRDI01000003">
    <property type="protein sequence ID" value="SHN57801.1"/>
    <property type="molecule type" value="Genomic_DNA"/>
</dbReference>
<keyword evidence="3" id="KW-1185">Reference proteome</keyword>
<keyword evidence="1" id="KW-0175">Coiled coil</keyword>
<dbReference type="RefSeq" id="WP_072696622.1">
    <property type="nucleotide sequence ID" value="NZ_FRDI01000003.1"/>
</dbReference>
<evidence type="ECO:0008006" key="4">
    <source>
        <dbReference type="Google" id="ProtNLM"/>
    </source>
</evidence>
<evidence type="ECO:0000256" key="1">
    <source>
        <dbReference type="SAM" id="Coils"/>
    </source>
</evidence>
<dbReference type="STRING" id="1121455.SAMN02745728_00951"/>
<gene>
    <name evidence="2" type="ORF">SAMN02745728_00951</name>
</gene>
<organism evidence="2 3">
    <name type="scientific">Desulfovibrio litoralis DSM 11393</name>
    <dbReference type="NCBI Taxonomy" id="1121455"/>
    <lineage>
        <taxon>Bacteria</taxon>
        <taxon>Pseudomonadati</taxon>
        <taxon>Thermodesulfobacteriota</taxon>
        <taxon>Desulfovibrionia</taxon>
        <taxon>Desulfovibrionales</taxon>
        <taxon>Desulfovibrionaceae</taxon>
        <taxon>Desulfovibrio</taxon>
    </lineage>
</organism>
<proteinExistence type="predicted"/>
<protein>
    <recommendedName>
        <fullName evidence="4">DUF2262 domain-containing protein</fullName>
    </recommendedName>
</protein>
<sequence length="368" mass="42695">MFNIYNVQKTVDIKFSGLSWESDTLITTIADQGVDLTIEFTLDETGEVPIADETLKAKYLLAKNIIDQNSSIFFDKRDEAFYKTDEFMSNRHKYAAVVNNSQKLISEKIEEALPLVKALYLHMKNVNIPEDILSEEGNYITYVELMYVLSDRLKGYYDQALEHAQIAKNVEFYDLLKEFIKFLEKYEKNFNNLMRERKKAKQQASISKDKTKELTNNLKDKTIIIEEKINILAQLCDSAYITKDTQTKYAETLIELINQKQAKLFVDEANRILQDIDKNSYTTFINQVGDGFYGGLSEWRSDDLPPITKEQFIKNLSLYEIQMSISSSNNRFEHLLFLYVKEKDDSFAGHFMCARVEDAKITELSLMG</sequence>
<reference evidence="2 3" key="1">
    <citation type="submission" date="2016-12" db="EMBL/GenBank/DDBJ databases">
        <authorList>
            <person name="Song W.-J."/>
            <person name="Kurnit D.M."/>
        </authorList>
    </citation>
    <scope>NUCLEOTIDE SEQUENCE [LARGE SCALE GENOMIC DNA]</scope>
    <source>
        <strain evidence="2 3">DSM 11393</strain>
    </source>
</reference>
<evidence type="ECO:0000313" key="3">
    <source>
        <dbReference type="Proteomes" id="UP000186469"/>
    </source>
</evidence>
<dbReference type="OrthoDB" id="9695592at2"/>